<feature type="region of interest" description="Disordered" evidence="1">
    <location>
        <begin position="1"/>
        <end position="22"/>
    </location>
</feature>
<dbReference type="Proteomes" id="UP001317629">
    <property type="component" value="Chromosome"/>
</dbReference>
<accession>A0ABM8E3T0</accession>
<organism evidence="3 4">
    <name type="scientific">Methylocystis iwaonis</name>
    <dbReference type="NCBI Taxonomy" id="2885079"/>
    <lineage>
        <taxon>Bacteria</taxon>
        <taxon>Pseudomonadati</taxon>
        <taxon>Pseudomonadota</taxon>
        <taxon>Alphaproteobacteria</taxon>
        <taxon>Hyphomicrobiales</taxon>
        <taxon>Methylocystaceae</taxon>
        <taxon>Methylocystis</taxon>
    </lineage>
</organism>
<evidence type="ECO:0000256" key="1">
    <source>
        <dbReference type="SAM" id="MobiDB-lite"/>
    </source>
</evidence>
<reference evidence="3 4" key="1">
    <citation type="journal article" date="2023" name="Int. J. Syst. Evol. Microbiol.">
        <title>Methylocystis iwaonis sp. nov., a type II methane-oxidizing bacterium from surface soil of a rice paddy field in Japan, and emended description of the genus Methylocystis (ex Whittenbury et al. 1970) Bowman et al. 1993.</title>
        <authorList>
            <person name="Kaise H."/>
            <person name="Sawadogo J.B."/>
            <person name="Alam M.S."/>
            <person name="Ueno C."/>
            <person name="Dianou D."/>
            <person name="Shinjo R."/>
            <person name="Asakawa S."/>
        </authorList>
    </citation>
    <scope>NUCLEOTIDE SEQUENCE [LARGE SCALE GENOMIC DNA]</scope>
    <source>
        <strain evidence="3 4">SS37A-Re</strain>
    </source>
</reference>
<name>A0ABM8E3T0_9HYPH</name>
<keyword evidence="2" id="KW-0812">Transmembrane</keyword>
<keyword evidence="2" id="KW-1133">Transmembrane helix</keyword>
<keyword evidence="4" id="KW-1185">Reference proteome</keyword>
<dbReference type="RefSeq" id="WP_281929798.1">
    <property type="nucleotide sequence ID" value="NZ_AP027142.1"/>
</dbReference>
<feature type="transmembrane region" description="Helical" evidence="2">
    <location>
        <begin position="48"/>
        <end position="70"/>
    </location>
</feature>
<evidence type="ECO:0000313" key="3">
    <source>
        <dbReference type="EMBL" id="BDV32648.1"/>
    </source>
</evidence>
<sequence length="88" mass="9936">MSRLHYSFNSGAAAAVAQPEPEEARVLRAPRRSKLRNRQYLRSVMENLGLFAFGFGASNLVIHFAFGFFYGLPMSSLLHIISNMKSVW</sequence>
<evidence type="ECO:0000313" key="4">
    <source>
        <dbReference type="Proteomes" id="UP001317629"/>
    </source>
</evidence>
<keyword evidence="2" id="KW-0472">Membrane</keyword>
<dbReference type="EMBL" id="AP027142">
    <property type="protein sequence ID" value="BDV32648.1"/>
    <property type="molecule type" value="Genomic_DNA"/>
</dbReference>
<evidence type="ECO:0000256" key="2">
    <source>
        <dbReference type="SAM" id="Phobius"/>
    </source>
</evidence>
<gene>
    <name evidence="3" type="ORF">SS37A_01770</name>
</gene>
<proteinExistence type="predicted"/>
<protein>
    <submittedName>
        <fullName evidence="3">Uncharacterized protein</fullName>
    </submittedName>
</protein>